<dbReference type="InterPro" id="IPR018983">
    <property type="entry name" value="U3_snoRNA-assocProt_15_C"/>
</dbReference>
<evidence type="ECO:0000256" key="3">
    <source>
        <dbReference type="ARBA" id="ARBA00022574"/>
    </source>
</evidence>
<dbReference type="STRING" id="13370.A0A448YN47"/>
<evidence type="ECO:0000256" key="2">
    <source>
        <dbReference type="ARBA" id="ARBA00022552"/>
    </source>
</evidence>
<dbReference type="FunFam" id="2.130.10.10:FF:000551">
    <property type="entry name" value="UTP15p Nucleolar protein"/>
    <property type="match status" value="1"/>
</dbReference>
<dbReference type="InParanoid" id="A0A448YN47"/>
<dbReference type="FunCoup" id="A0A448YN47">
    <property type="interactions" value="1006"/>
</dbReference>
<dbReference type="Gene3D" id="2.130.10.10">
    <property type="entry name" value="YVTN repeat-like/Quinoprotein amine dehydrogenase"/>
    <property type="match status" value="2"/>
</dbReference>
<reference evidence="8 9" key="1">
    <citation type="submission" date="2018-12" db="EMBL/GenBank/DDBJ databases">
        <authorList>
            <person name="Tiukova I."/>
            <person name="Dainat J."/>
        </authorList>
    </citation>
    <scope>NUCLEOTIDE SEQUENCE [LARGE SCALE GENOMIC DNA]</scope>
</reference>
<dbReference type="InterPro" id="IPR001680">
    <property type="entry name" value="WD40_rpt"/>
</dbReference>
<proteinExistence type="predicted"/>
<dbReference type="Proteomes" id="UP000290900">
    <property type="component" value="Unassembled WGS sequence"/>
</dbReference>
<evidence type="ECO:0000256" key="5">
    <source>
        <dbReference type="ARBA" id="ARBA00023242"/>
    </source>
</evidence>
<dbReference type="SMART" id="SM00320">
    <property type="entry name" value="WD40"/>
    <property type="match status" value="7"/>
</dbReference>
<sequence>MSAARERITAVRNPTLPSQTTAEQRYWRGFTNSQLVKEHNAVTHINFDPKSPHDFAVTSSTRVQIFSSKTRKVTKSFTRFSDTVYSGEFRHDGKLLVAGDASGLVQVYDAHHPKTLLVTVRPSSHPTHVTKFHPSITAQLLTCSDDRVARLYDISDTQKPLASFGDHQDYVRCGLFVPGSGLIATGCYDNVVRVFDPRSGSSSPVITFNQQSPVEDILSVNPTTLVSCGDNGIKCWDLAAGKCIRNLGNFTKTVTSLCDAGERGILAGSMDGHVKVFDTSSTNWEVKFGWKFGSGVLSCGVSPDHKHLVVGLNSGLLTIRTRKTEPKVPQGVKQAKSHAFARMMRGAEYHGESEHHILDDKVNNNTKKLKQFERDLNGFRWSDALDHAIASSSSSRELTITCLEELKKRGKVRVALSGRSESTLEPLLTWCYKTIDDPRDVSIIADYLGCILEMYSELIDHHPILEELVWNIQKKVEVEIEKCEEAQKITGMLELLSST</sequence>
<dbReference type="Pfam" id="PF00400">
    <property type="entry name" value="WD40"/>
    <property type="match status" value="3"/>
</dbReference>
<evidence type="ECO:0000256" key="4">
    <source>
        <dbReference type="ARBA" id="ARBA00022737"/>
    </source>
</evidence>
<dbReference type="GO" id="GO:0005730">
    <property type="term" value="C:nucleolus"/>
    <property type="evidence" value="ECO:0007669"/>
    <property type="project" value="UniProtKB-SubCell"/>
</dbReference>
<dbReference type="InterPro" id="IPR015943">
    <property type="entry name" value="WD40/YVTN_repeat-like_dom_sf"/>
</dbReference>
<evidence type="ECO:0000256" key="1">
    <source>
        <dbReference type="ARBA" id="ARBA00004604"/>
    </source>
</evidence>
<keyword evidence="9" id="KW-1185">Reference proteome</keyword>
<dbReference type="EMBL" id="CAACVR010000023">
    <property type="protein sequence ID" value="VEU22307.1"/>
    <property type="molecule type" value="Genomic_DNA"/>
</dbReference>
<dbReference type="OrthoDB" id="431715at2759"/>
<protein>
    <submittedName>
        <fullName evidence="8">DEKNAAC103674</fullName>
    </submittedName>
</protein>
<dbReference type="GO" id="GO:0045943">
    <property type="term" value="P:positive regulation of transcription by RNA polymerase I"/>
    <property type="evidence" value="ECO:0007669"/>
    <property type="project" value="TreeGrafter"/>
</dbReference>
<gene>
    <name evidence="8" type="ORF">BRENAR_LOCUS3038</name>
</gene>
<evidence type="ECO:0000256" key="6">
    <source>
        <dbReference type="PROSITE-ProRule" id="PRU00221"/>
    </source>
</evidence>
<dbReference type="SUPFAM" id="SSF50978">
    <property type="entry name" value="WD40 repeat-like"/>
    <property type="match status" value="1"/>
</dbReference>
<feature type="repeat" description="WD" evidence="6">
    <location>
        <begin position="164"/>
        <end position="205"/>
    </location>
</feature>
<dbReference type="AlphaFoldDB" id="A0A448YN47"/>
<dbReference type="InterPro" id="IPR036322">
    <property type="entry name" value="WD40_repeat_dom_sf"/>
</dbReference>
<accession>A0A448YN47</accession>
<evidence type="ECO:0000259" key="7">
    <source>
        <dbReference type="Pfam" id="PF09384"/>
    </source>
</evidence>
<evidence type="ECO:0000313" key="8">
    <source>
        <dbReference type="EMBL" id="VEU22307.1"/>
    </source>
</evidence>
<name>A0A448YN47_BRENA</name>
<dbReference type="PANTHER" id="PTHR19924:SF26">
    <property type="entry name" value="U3 SMALL NUCLEOLAR RNA-ASSOCIATED PROTEIN 15 HOMOLOG"/>
    <property type="match status" value="1"/>
</dbReference>
<keyword evidence="5" id="KW-0539">Nucleus</keyword>
<keyword evidence="4" id="KW-0677">Repeat</keyword>
<dbReference type="PANTHER" id="PTHR19924">
    <property type="entry name" value="UTP15 U3 SMALL NUCLEOLAR RNA-ASSOCIATED PROTEIN 15 FAMILY MEMBER"/>
    <property type="match status" value="1"/>
</dbReference>
<comment type="subcellular location">
    <subcellularLocation>
        <location evidence="1">Nucleus</location>
        <location evidence="1">Nucleolus</location>
    </subcellularLocation>
</comment>
<keyword evidence="2" id="KW-0698">rRNA processing</keyword>
<organism evidence="8 9">
    <name type="scientific">Brettanomyces naardenensis</name>
    <name type="common">Yeast</name>
    <dbReference type="NCBI Taxonomy" id="13370"/>
    <lineage>
        <taxon>Eukaryota</taxon>
        <taxon>Fungi</taxon>
        <taxon>Dikarya</taxon>
        <taxon>Ascomycota</taxon>
        <taxon>Saccharomycotina</taxon>
        <taxon>Pichiomycetes</taxon>
        <taxon>Pichiales</taxon>
        <taxon>Pichiaceae</taxon>
        <taxon>Brettanomyces</taxon>
    </lineage>
</organism>
<keyword evidence="3 6" id="KW-0853">WD repeat</keyword>
<dbReference type="Pfam" id="PF09384">
    <property type="entry name" value="UTP15_C"/>
    <property type="match status" value="1"/>
</dbReference>
<dbReference type="GO" id="GO:0006364">
    <property type="term" value="P:rRNA processing"/>
    <property type="evidence" value="ECO:0007669"/>
    <property type="project" value="UniProtKB-KW"/>
</dbReference>
<evidence type="ECO:0000313" key="9">
    <source>
        <dbReference type="Proteomes" id="UP000290900"/>
    </source>
</evidence>
<dbReference type="PROSITE" id="PS50082">
    <property type="entry name" value="WD_REPEATS_2"/>
    <property type="match status" value="1"/>
</dbReference>
<feature type="domain" description="U3 small nucleolar RNA-associated protein 15 C-terminal" evidence="7">
    <location>
        <begin position="349"/>
        <end position="496"/>
    </location>
</feature>